<dbReference type="AlphaFoldDB" id="A0A037ZKW4"/>
<dbReference type="Proteomes" id="UP000026249">
    <property type="component" value="Unassembled WGS sequence"/>
</dbReference>
<dbReference type="EMBL" id="JFKE01000003">
    <property type="protein sequence ID" value="KAJ56192.1"/>
    <property type="molecule type" value="Genomic_DNA"/>
</dbReference>
<proteinExistence type="predicted"/>
<dbReference type="RefSeq" id="WP_051588191.1">
    <property type="nucleotide sequence ID" value="NZ_JFKE01000003.1"/>
</dbReference>
<dbReference type="STRING" id="1454373.ACMU_10595"/>
<accession>A0A037ZKW4</accession>
<dbReference type="PANTHER" id="PTHR36922">
    <property type="entry name" value="BLL2446 PROTEIN"/>
    <property type="match status" value="1"/>
</dbReference>
<dbReference type="OrthoDB" id="338237at2"/>
<protein>
    <recommendedName>
        <fullName evidence="3">DUF1993 domain-containing protein</fullName>
    </recommendedName>
</protein>
<reference evidence="1 2" key="1">
    <citation type="submission" date="2014-03" db="EMBL/GenBank/DDBJ databases">
        <title>Draft Genome Sequence of Actibacterium mucosum KCTC 23349, a Marine Alphaproteobacterium with Complex Ionic Requirements Isolated from Mediterranean Seawater at Malvarrosa Beach, Valencia, Spain.</title>
        <authorList>
            <person name="Arahal D.R."/>
            <person name="Shao Z."/>
            <person name="Lai Q."/>
            <person name="Pujalte M.J."/>
        </authorList>
    </citation>
    <scope>NUCLEOTIDE SEQUENCE [LARGE SCALE GENOMIC DNA]</scope>
    <source>
        <strain evidence="1 2">KCTC 23349</strain>
    </source>
</reference>
<evidence type="ECO:0000313" key="1">
    <source>
        <dbReference type="EMBL" id="KAJ56192.1"/>
    </source>
</evidence>
<dbReference type="SUPFAM" id="SSF109854">
    <property type="entry name" value="DinB/YfiT-like putative metalloenzymes"/>
    <property type="match status" value="1"/>
</dbReference>
<gene>
    <name evidence="1" type="ORF">ACMU_10595</name>
</gene>
<comment type="caution">
    <text evidence="1">The sequence shown here is derived from an EMBL/GenBank/DDBJ whole genome shotgun (WGS) entry which is preliminary data.</text>
</comment>
<dbReference type="Pfam" id="PF09351">
    <property type="entry name" value="DUF1993"/>
    <property type="match status" value="1"/>
</dbReference>
<sequence length="165" mass="17221">MQAAAISAFGHYLDRIARLLDRIADADNPQTLLTARPAPGRFCAAEQLGIATGFAARGLCAVAGRETPDIGLPANLPELRAALATVRHAIGGISPADLSNRPVTHSAGQGTLTQPADEFLLHYALPNMLFHLSLAYAALASAGMTLGKADFDGLHTYAPGFSFPD</sequence>
<dbReference type="Gene3D" id="1.20.120.450">
    <property type="entry name" value="dinb family like domain"/>
    <property type="match status" value="1"/>
</dbReference>
<dbReference type="InterPro" id="IPR034660">
    <property type="entry name" value="DinB/YfiT-like"/>
</dbReference>
<keyword evidence="2" id="KW-1185">Reference proteome</keyword>
<organism evidence="1 2">
    <name type="scientific">Actibacterium mucosum KCTC 23349</name>
    <dbReference type="NCBI Taxonomy" id="1454373"/>
    <lineage>
        <taxon>Bacteria</taxon>
        <taxon>Pseudomonadati</taxon>
        <taxon>Pseudomonadota</taxon>
        <taxon>Alphaproteobacteria</taxon>
        <taxon>Rhodobacterales</taxon>
        <taxon>Roseobacteraceae</taxon>
        <taxon>Actibacterium</taxon>
    </lineage>
</organism>
<dbReference type="InterPro" id="IPR018531">
    <property type="entry name" value="DUF1993"/>
</dbReference>
<evidence type="ECO:0008006" key="3">
    <source>
        <dbReference type="Google" id="ProtNLM"/>
    </source>
</evidence>
<name>A0A037ZKW4_9RHOB</name>
<evidence type="ECO:0000313" key="2">
    <source>
        <dbReference type="Proteomes" id="UP000026249"/>
    </source>
</evidence>
<dbReference type="PANTHER" id="PTHR36922:SF1">
    <property type="entry name" value="DUF1993 DOMAIN-CONTAINING PROTEIN"/>
    <property type="match status" value="1"/>
</dbReference>